<dbReference type="GO" id="GO:0003746">
    <property type="term" value="F:translation elongation factor activity"/>
    <property type="evidence" value="ECO:0007669"/>
    <property type="project" value="UniProtKB-KW"/>
</dbReference>
<evidence type="ECO:0000259" key="9">
    <source>
        <dbReference type="PROSITE" id="PS51321"/>
    </source>
</evidence>
<comment type="caution">
    <text evidence="10">The sequence shown here is derived from an EMBL/GenBank/DDBJ whole genome shotgun (WGS) entry which is preliminary data.</text>
</comment>
<feature type="region of interest" description="Disordered" evidence="7">
    <location>
        <begin position="101"/>
        <end position="136"/>
    </location>
</feature>
<comment type="subcellular location">
    <subcellularLocation>
        <location evidence="1">Nucleus</location>
    </subcellularLocation>
</comment>
<dbReference type="InterPro" id="IPR035441">
    <property type="entry name" value="TFIIS/LEDGF_dom_sf"/>
</dbReference>
<dbReference type="InParanoid" id="A0A090M994"/>
<evidence type="ECO:0000256" key="3">
    <source>
        <dbReference type="ARBA" id="ARBA00022771"/>
    </source>
</evidence>
<dbReference type="PANTHER" id="PTHR11477:SF0">
    <property type="entry name" value="IP08861P-RELATED"/>
    <property type="match status" value="1"/>
</dbReference>
<name>A0A090M994_OSTTA</name>
<dbReference type="FunFam" id="2.20.25.10:FF:000001">
    <property type="entry name" value="Probable Transcription elongation factor S-II"/>
    <property type="match status" value="1"/>
</dbReference>
<evidence type="ECO:0000256" key="4">
    <source>
        <dbReference type="ARBA" id="ARBA00022833"/>
    </source>
</evidence>
<dbReference type="AlphaFoldDB" id="A0A090M994"/>
<keyword evidence="5" id="KW-0539">Nucleus</keyword>
<keyword evidence="4" id="KW-0862">Zinc</keyword>
<keyword evidence="10" id="KW-0251">Elongation factor</keyword>
<sequence>MGASDDGSSDDARLKTIVELCVKAENAPDAEPERALDAMRAVLKHSETTFESSTLSSTDFARCGKMINGLRKRHADARVRDAAAAVKKAWTDMILANAGVGEKKEQKVASKAEKATEGDKGGEEAHGTDARTDVKSRLTRTADAARDRTREIFADALAMCIADGAVEASNAGKLAAIADQIEEAMTAKWPEGGKDYKAKVRQLAFNMRDPKNPDLRTNLAMGEISADVLIDLTPEELGSNERRQANEKIREFAEWEAVRGQQQEASTDAFKCGKCKQRKCTYYQLQTRSADEPMTTFVTCVNCGNRWKFC</sequence>
<dbReference type="PANTHER" id="PTHR11477">
    <property type="entry name" value="TRANSCRIPTION FACTOR S-II ZINC FINGER DOMAIN-CONTAINING PROTEIN"/>
    <property type="match status" value="1"/>
</dbReference>
<dbReference type="CDD" id="cd13749">
    <property type="entry name" value="Zn-ribbon_TFIIS"/>
    <property type="match status" value="1"/>
</dbReference>
<dbReference type="SMART" id="SM00440">
    <property type="entry name" value="ZnF_C2C2"/>
    <property type="match status" value="1"/>
</dbReference>
<dbReference type="STRING" id="70448.A0A090M994"/>
<dbReference type="PROSITE" id="PS00466">
    <property type="entry name" value="ZF_TFIIS_1"/>
    <property type="match status" value="1"/>
</dbReference>
<reference evidence="11" key="1">
    <citation type="journal article" date="2006" name="Proc. Natl. Acad. Sci. U.S.A.">
        <title>Genome analysis of the smallest free-living eukaryote Ostreococcus tauri unveils many unique features.</title>
        <authorList>
            <person name="Derelle E."/>
            <person name="Ferraz C."/>
            <person name="Rombauts S."/>
            <person name="Rouze P."/>
            <person name="Worden A.Z."/>
            <person name="Robbens S."/>
            <person name="Partensky F."/>
            <person name="Degroeve S."/>
            <person name="Echeynie S."/>
            <person name="Cooke R."/>
            <person name="Saeys Y."/>
            <person name="Wuyts J."/>
            <person name="Jabbari K."/>
            <person name="Bowler C."/>
            <person name="Panaud O."/>
            <person name="Piegu B."/>
            <person name="Ball S.G."/>
            <person name="Ral J.-P."/>
            <person name="Bouget F.-Y."/>
            <person name="Piganeau G."/>
            <person name="De Baets B."/>
            <person name="Picard A."/>
            <person name="Delseny M."/>
            <person name="Demaille J."/>
            <person name="Van de Peer Y."/>
            <person name="Moreau H."/>
        </authorList>
    </citation>
    <scope>NUCLEOTIDE SEQUENCE [LARGE SCALE GENOMIC DNA]</scope>
    <source>
        <strain evidence="11">OTTH 0595 / CCAP 157/2 / RCC745</strain>
    </source>
</reference>
<dbReference type="GO" id="GO:0008270">
    <property type="term" value="F:zinc ion binding"/>
    <property type="evidence" value="ECO:0007669"/>
    <property type="project" value="UniProtKB-KW"/>
</dbReference>
<dbReference type="EMBL" id="CAID01000010">
    <property type="protein sequence ID" value="CEF99277.1"/>
    <property type="molecule type" value="Genomic_DNA"/>
</dbReference>
<protein>
    <submittedName>
        <fullName evidence="10">Transcription elongation factor S-II, central domain</fullName>
    </submittedName>
</protein>
<dbReference type="KEGG" id="ota:OT_ostta10g00430"/>
<evidence type="ECO:0000256" key="7">
    <source>
        <dbReference type="SAM" id="MobiDB-lite"/>
    </source>
</evidence>
<proteinExistence type="predicted"/>
<dbReference type="PROSITE" id="PS51321">
    <property type="entry name" value="TFIIS_CENTRAL"/>
    <property type="match status" value="1"/>
</dbReference>
<dbReference type="InterPro" id="IPR036575">
    <property type="entry name" value="TFIIS_cen_dom_sf"/>
</dbReference>
<accession>A0A090M994</accession>
<evidence type="ECO:0000256" key="1">
    <source>
        <dbReference type="ARBA" id="ARBA00004123"/>
    </source>
</evidence>
<dbReference type="SUPFAM" id="SSF57783">
    <property type="entry name" value="Zinc beta-ribbon"/>
    <property type="match status" value="1"/>
</dbReference>
<dbReference type="InterPro" id="IPR035100">
    <property type="entry name" value="TF_IIS-typ"/>
</dbReference>
<dbReference type="GO" id="GO:0003676">
    <property type="term" value="F:nucleic acid binding"/>
    <property type="evidence" value="ECO:0007669"/>
    <property type="project" value="InterPro"/>
</dbReference>
<evidence type="ECO:0000256" key="2">
    <source>
        <dbReference type="ARBA" id="ARBA00022723"/>
    </source>
</evidence>
<keyword evidence="3 6" id="KW-0863">Zinc-finger</keyword>
<dbReference type="RefSeq" id="XP_003081480.2">
    <property type="nucleotide sequence ID" value="XM_003081432.2"/>
</dbReference>
<dbReference type="PIRSF" id="PIRSF006704">
    <property type="entry name" value="TF_IIS"/>
    <property type="match status" value="1"/>
</dbReference>
<keyword evidence="11" id="KW-1185">Reference proteome</keyword>
<gene>
    <name evidence="10" type="ORF">OT_ostta10g00430</name>
</gene>
<dbReference type="PROSITE" id="PS51133">
    <property type="entry name" value="ZF_TFIIS_2"/>
    <property type="match status" value="1"/>
</dbReference>
<keyword evidence="10" id="KW-0648">Protein biosynthesis</keyword>
<feature type="domain" description="TFIIS-type" evidence="8">
    <location>
        <begin position="268"/>
        <end position="308"/>
    </location>
</feature>
<dbReference type="Pfam" id="PF01096">
    <property type="entry name" value="Zn_ribbon_TFIIS"/>
    <property type="match status" value="1"/>
</dbReference>
<dbReference type="FunCoup" id="A0A090M994">
    <property type="interactions" value="1689"/>
</dbReference>
<dbReference type="Pfam" id="PF07500">
    <property type="entry name" value="TFIIS_M"/>
    <property type="match status" value="1"/>
</dbReference>
<dbReference type="OrthoDB" id="44867at2759"/>
<dbReference type="GO" id="GO:0005634">
    <property type="term" value="C:nucleus"/>
    <property type="evidence" value="ECO:0007669"/>
    <property type="project" value="UniProtKB-SubCell"/>
</dbReference>
<dbReference type="Gene3D" id="2.20.25.10">
    <property type="match status" value="1"/>
</dbReference>
<dbReference type="GeneID" id="9832346"/>
<evidence type="ECO:0000256" key="5">
    <source>
        <dbReference type="ARBA" id="ARBA00023242"/>
    </source>
</evidence>
<dbReference type="GO" id="GO:0006351">
    <property type="term" value="P:DNA-templated transcription"/>
    <property type="evidence" value="ECO:0007669"/>
    <property type="project" value="InterPro"/>
</dbReference>
<dbReference type="Gene3D" id="1.10.472.30">
    <property type="entry name" value="Transcription elongation factor S-II, central domain"/>
    <property type="match status" value="1"/>
</dbReference>
<dbReference type="SUPFAM" id="SSF46942">
    <property type="entry name" value="Elongation factor TFIIS domain 2"/>
    <property type="match status" value="1"/>
</dbReference>
<dbReference type="InterPro" id="IPR001222">
    <property type="entry name" value="Znf_TFIIS"/>
</dbReference>
<reference evidence="10 11" key="2">
    <citation type="journal article" date="2014" name="BMC Genomics">
        <title>An improved genome of the model marine alga Ostreococcus tauri unfolds by assessing Illumina de novo assemblies.</title>
        <authorList>
            <person name="Blanc-Mathieu R."/>
            <person name="Verhelst B."/>
            <person name="Derelle E."/>
            <person name="Rombauts S."/>
            <person name="Bouget F.Y."/>
            <person name="Carre I."/>
            <person name="Chateau A."/>
            <person name="Eyre-Walker A."/>
            <person name="Grimsley N."/>
            <person name="Moreau H."/>
            <person name="Piegu B."/>
            <person name="Rivals E."/>
            <person name="Schackwitz W."/>
            <person name="Van de Peer Y."/>
            <person name="Piganeau G."/>
        </authorList>
    </citation>
    <scope>NUCLEOTIDE SEQUENCE [LARGE SCALE GENOMIC DNA]</scope>
    <source>
        <strain evidence="11">OTTH 0595 / CCAP 157/2 / RCC745</strain>
    </source>
</reference>
<dbReference type="SMART" id="SM00510">
    <property type="entry name" value="TFS2M"/>
    <property type="match status" value="1"/>
</dbReference>
<evidence type="ECO:0000256" key="6">
    <source>
        <dbReference type="PROSITE-ProRule" id="PRU00472"/>
    </source>
</evidence>
<dbReference type="Gene3D" id="1.20.930.10">
    <property type="entry name" value="Conserved domain common to transcription factors TFIIS, elongin A, CRSP70"/>
    <property type="match status" value="1"/>
</dbReference>
<dbReference type="Proteomes" id="UP000009170">
    <property type="component" value="Unassembled WGS sequence"/>
</dbReference>
<evidence type="ECO:0000259" key="8">
    <source>
        <dbReference type="PROSITE" id="PS51133"/>
    </source>
</evidence>
<feature type="domain" description="TFIIS central" evidence="9">
    <location>
        <begin position="145"/>
        <end position="265"/>
    </location>
</feature>
<dbReference type="InterPro" id="IPR003618">
    <property type="entry name" value="TFIIS_cen_dom"/>
</dbReference>
<evidence type="ECO:0000313" key="10">
    <source>
        <dbReference type="EMBL" id="CEF99277.1"/>
    </source>
</evidence>
<evidence type="ECO:0000313" key="11">
    <source>
        <dbReference type="Proteomes" id="UP000009170"/>
    </source>
</evidence>
<keyword evidence="2" id="KW-0479">Metal-binding</keyword>
<organism evidence="10 11">
    <name type="scientific">Ostreococcus tauri</name>
    <name type="common">Marine green alga</name>
    <dbReference type="NCBI Taxonomy" id="70448"/>
    <lineage>
        <taxon>Eukaryota</taxon>
        <taxon>Viridiplantae</taxon>
        <taxon>Chlorophyta</taxon>
        <taxon>Mamiellophyceae</taxon>
        <taxon>Mamiellales</taxon>
        <taxon>Bathycoccaceae</taxon>
        <taxon>Ostreococcus</taxon>
    </lineage>
</organism>